<protein>
    <submittedName>
        <fullName evidence="2">Uncharacterized protein</fullName>
    </submittedName>
</protein>
<dbReference type="EMBL" id="JANVFS010000013">
    <property type="protein sequence ID" value="KAJ4483088.1"/>
    <property type="molecule type" value="Genomic_DNA"/>
</dbReference>
<dbReference type="Proteomes" id="UP001150238">
    <property type="component" value="Unassembled WGS sequence"/>
</dbReference>
<comment type="caution">
    <text evidence="2">The sequence shown here is derived from an EMBL/GenBank/DDBJ whole genome shotgun (WGS) entry which is preliminary data.</text>
</comment>
<organism evidence="2 3">
    <name type="scientific">Lentinula lateritia</name>
    <dbReference type="NCBI Taxonomy" id="40482"/>
    <lineage>
        <taxon>Eukaryota</taxon>
        <taxon>Fungi</taxon>
        <taxon>Dikarya</taxon>
        <taxon>Basidiomycota</taxon>
        <taxon>Agaricomycotina</taxon>
        <taxon>Agaricomycetes</taxon>
        <taxon>Agaricomycetidae</taxon>
        <taxon>Agaricales</taxon>
        <taxon>Marasmiineae</taxon>
        <taxon>Omphalotaceae</taxon>
        <taxon>Lentinula</taxon>
    </lineage>
</organism>
<dbReference type="AlphaFoldDB" id="A0A9W9AJD9"/>
<gene>
    <name evidence="2" type="ORF">C8J55DRAFT_488596</name>
</gene>
<evidence type="ECO:0000313" key="3">
    <source>
        <dbReference type="Proteomes" id="UP001150238"/>
    </source>
</evidence>
<reference evidence="2" key="1">
    <citation type="submission" date="2022-08" db="EMBL/GenBank/DDBJ databases">
        <authorList>
            <consortium name="DOE Joint Genome Institute"/>
            <person name="Min B."/>
            <person name="Riley R."/>
            <person name="Sierra-Patev S."/>
            <person name="Naranjo-Ortiz M."/>
            <person name="Looney B."/>
            <person name="Konkel Z."/>
            <person name="Slot J.C."/>
            <person name="Sakamoto Y."/>
            <person name="Steenwyk J.L."/>
            <person name="Rokas A."/>
            <person name="Carro J."/>
            <person name="Camarero S."/>
            <person name="Ferreira P."/>
            <person name="Molpeceres G."/>
            <person name="Ruiz-Duenas F.J."/>
            <person name="Serrano A."/>
            <person name="Henrissat B."/>
            <person name="Drula E."/>
            <person name="Hughes K.W."/>
            <person name="Mata J.L."/>
            <person name="Ishikawa N.K."/>
            <person name="Vargas-Isla R."/>
            <person name="Ushijima S."/>
            <person name="Smith C.A."/>
            <person name="Ahrendt S."/>
            <person name="Andreopoulos W."/>
            <person name="He G."/>
            <person name="Labutti K."/>
            <person name="Lipzen A."/>
            <person name="Ng V."/>
            <person name="Sandor L."/>
            <person name="Barry K."/>
            <person name="Martinez A.T."/>
            <person name="Xiao Y."/>
            <person name="Gibbons J.G."/>
            <person name="Terashima K."/>
            <person name="Hibbett D.S."/>
            <person name="Grigoriev I.V."/>
        </authorList>
    </citation>
    <scope>NUCLEOTIDE SEQUENCE</scope>
    <source>
        <strain evidence="2">Sp2 HRB7682 ss15</strain>
    </source>
</reference>
<name>A0A9W9AJD9_9AGAR</name>
<reference evidence="2" key="2">
    <citation type="journal article" date="2023" name="Proc. Natl. Acad. Sci. U.S.A.">
        <title>A global phylogenomic analysis of the shiitake genus Lentinula.</title>
        <authorList>
            <person name="Sierra-Patev S."/>
            <person name="Min B."/>
            <person name="Naranjo-Ortiz M."/>
            <person name="Looney B."/>
            <person name="Konkel Z."/>
            <person name="Slot J.C."/>
            <person name="Sakamoto Y."/>
            <person name="Steenwyk J.L."/>
            <person name="Rokas A."/>
            <person name="Carro J."/>
            <person name="Camarero S."/>
            <person name="Ferreira P."/>
            <person name="Molpeceres G."/>
            <person name="Ruiz-Duenas F.J."/>
            <person name="Serrano A."/>
            <person name="Henrissat B."/>
            <person name="Drula E."/>
            <person name="Hughes K.W."/>
            <person name="Mata J.L."/>
            <person name="Ishikawa N.K."/>
            <person name="Vargas-Isla R."/>
            <person name="Ushijima S."/>
            <person name="Smith C.A."/>
            <person name="Donoghue J."/>
            <person name="Ahrendt S."/>
            <person name="Andreopoulos W."/>
            <person name="He G."/>
            <person name="LaButti K."/>
            <person name="Lipzen A."/>
            <person name="Ng V."/>
            <person name="Riley R."/>
            <person name="Sandor L."/>
            <person name="Barry K."/>
            <person name="Martinez A.T."/>
            <person name="Xiao Y."/>
            <person name="Gibbons J.G."/>
            <person name="Terashima K."/>
            <person name="Grigoriev I.V."/>
            <person name="Hibbett D."/>
        </authorList>
    </citation>
    <scope>NUCLEOTIDE SEQUENCE</scope>
    <source>
        <strain evidence="2">Sp2 HRB7682 ss15</strain>
    </source>
</reference>
<evidence type="ECO:0000256" key="1">
    <source>
        <dbReference type="SAM" id="MobiDB-lite"/>
    </source>
</evidence>
<sequence>MVYQTSSSVRDLKSRGHSTAFNPRNLEHDWYPVWNEVFIDIKSLLFNVYIYPQYLLWLRDSEDLPLALREQMLEHLHPDEHGVTRDLDDADRALLPLQADIDEPDLTPILASTLSIDGNTSFGSTMTVPGSEKDLKPDFSFMHLTSVPLGEYRANSTYAMNRAGHKILHECHFVLCEVKGAPSRQLSEPRKSRIRAKLFQEAQADLAMYANMYFLAEGGMQRDKLLLWACVGALWAWAFVSREEVPVWDWVTESFPPGTSTVMFRTRFSQTFELCTPESDQEINHLITHYFQPDQIHEGEGNDGDDVMSEEDMNEEDMNEEDMNEEDMNEEDMNEEDMSEEDMSEEDMSEEGD</sequence>
<accession>A0A9W9AJD9</accession>
<proteinExistence type="predicted"/>
<evidence type="ECO:0000313" key="2">
    <source>
        <dbReference type="EMBL" id="KAJ4483088.1"/>
    </source>
</evidence>
<feature type="region of interest" description="Disordered" evidence="1">
    <location>
        <begin position="293"/>
        <end position="353"/>
    </location>
</feature>
<feature type="compositionally biased region" description="Acidic residues" evidence="1">
    <location>
        <begin position="301"/>
        <end position="353"/>
    </location>
</feature>